<accession>A0ABW7MQU7</accession>
<dbReference type="InterPro" id="IPR048764">
    <property type="entry name" value="PylC_N"/>
</dbReference>
<dbReference type="Gene3D" id="3.30.470.20">
    <property type="entry name" value="ATP-grasp fold, B domain"/>
    <property type="match status" value="1"/>
</dbReference>
<organism evidence="2 3">
    <name type="scientific">Gaetbulibacter aquiaggeris</name>
    <dbReference type="NCBI Taxonomy" id="1735373"/>
    <lineage>
        <taxon>Bacteria</taxon>
        <taxon>Pseudomonadati</taxon>
        <taxon>Bacteroidota</taxon>
        <taxon>Flavobacteriia</taxon>
        <taxon>Flavobacteriales</taxon>
        <taxon>Flavobacteriaceae</taxon>
        <taxon>Gaetbulibacter</taxon>
    </lineage>
</organism>
<reference evidence="2 3" key="1">
    <citation type="submission" date="2024-02" db="EMBL/GenBank/DDBJ databases">
        <title>A Gaetbulibacter species isolated from tidal flats and genomic insights of their niches.</title>
        <authorList>
            <person name="Ye Y."/>
        </authorList>
    </citation>
    <scope>NUCLEOTIDE SEQUENCE [LARGE SCALE GENOMIC DNA]</scope>
    <source>
        <strain evidence="2 3">KEM-8</strain>
    </source>
</reference>
<evidence type="ECO:0000259" key="1">
    <source>
        <dbReference type="Pfam" id="PF21360"/>
    </source>
</evidence>
<sequence>MNILITSVGRRVSLVKAFQKELKAIFRNGQVMVTDFNVSLSAGCQVADCAFQMPLVEDKNYINILLDICLKQEIKLVIPTIDTELLILAKHSNMFNSHGIMVIVSSESFIEVCRNKRDTHLFFKKHDIQVAREYPKLDYSLPLFIKPLRGSRSVDTHIIKHEEELTSYHFKNPNLMFLEYLDHNNFEEFTCDLYYDKQHHLKCVVPRKRIEVRDGEVSKGLTVKNELVPYITSHLDYIEGVIGCLTTQFFKHKLDGSIFGIEINARFGGGFPLTYLAGANYVKWIIQEYFLNQPVTVFNDWESNLLMLRYDNEILVHDYKK</sequence>
<comment type="caution">
    <text evidence="2">The sequence shown here is derived from an EMBL/GenBank/DDBJ whole genome shotgun (WGS) entry which is preliminary data.</text>
</comment>
<gene>
    <name evidence="2" type="ORF">V8G56_10800</name>
</gene>
<dbReference type="Proteomes" id="UP001610104">
    <property type="component" value="Unassembled WGS sequence"/>
</dbReference>
<dbReference type="InterPro" id="IPR013815">
    <property type="entry name" value="ATP_grasp_subdomain_1"/>
</dbReference>
<dbReference type="Pfam" id="PF15632">
    <property type="entry name" value="ATPgrasp_Ter"/>
    <property type="match status" value="1"/>
</dbReference>
<protein>
    <submittedName>
        <fullName evidence="2">ATP-grasp domain-containing protein</fullName>
    </submittedName>
</protein>
<dbReference type="Gene3D" id="3.30.1490.20">
    <property type="entry name" value="ATP-grasp fold, A domain"/>
    <property type="match status" value="1"/>
</dbReference>
<dbReference type="SUPFAM" id="SSF56059">
    <property type="entry name" value="Glutathione synthetase ATP-binding domain-like"/>
    <property type="match status" value="1"/>
</dbReference>
<dbReference type="Pfam" id="PF21360">
    <property type="entry name" value="PylC-like_N"/>
    <property type="match status" value="1"/>
</dbReference>
<dbReference type="RefSeq" id="WP_395438466.1">
    <property type="nucleotide sequence ID" value="NZ_JBAWKC010000003.1"/>
</dbReference>
<keyword evidence="3" id="KW-1185">Reference proteome</keyword>
<feature type="domain" description="PylC N-terminal" evidence="1">
    <location>
        <begin position="3"/>
        <end position="103"/>
    </location>
</feature>
<evidence type="ECO:0000313" key="2">
    <source>
        <dbReference type="EMBL" id="MFH6769226.1"/>
    </source>
</evidence>
<dbReference type="EMBL" id="JBAWKC010000003">
    <property type="protein sequence ID" value="MFH6769226.1"/>
    <property type="molecule type" value="Genomic_DNA"/>
</dbReference>
<name>A0ABW7MQU7_9FLAO</name>
<evidence type="ECO:0000313" key="3">
    <source>
        <dbReference type="Proteomes" id="UP001610104"/>
    </source>
</evidence>
<proteinExistence type="predicted"/>
<dbReference type="Gene3D" id="3.40.50.20">
    <property type="match status" value="1"/>
</dbReference>